<proteinExistence type="predicted"/>
<evidence type="ECO:0000313" key="3">
    <source>
        <dbReference type="Proteomes" id="UP000192247"/>
    </source>
</evidence>
<keyword evidence="1" id="KW-0472">Membrane</keyword>
<keyword evidence="1" id="KW-1133">Transmembrane helix</keyword>
<dbReference type="PANTHER" id="PTHR10974">
    <property type="entry name" value="FI08016P-RELATED"/>
    <property type="match status" value="1"/>
</dbReference>
<dbReference type="AlphaFoldDB" id="A0A1V9X6K9"/>
<protein>
    <submittedName>
        <fullName evidence="2">Uncharacterized protein</fullName>
    </submittedName>
</protein>
<dbReference type="InterPro" id="IPR017850">
    <property type="entry name" value="Alkaline_phosphatase_core_sf"/>
</dbReference>
<accession>A0A1V9X6K9</accession>
<comment type="caution">
    <text evidence="2">The sequence shown here is derived from an EMBL/GenBank/DDBJ whole genome shotgun (WGS) entry which is preliminary data.</text>
</comment>
<gene>
    <name evidence="2" type="ORF">BIW11_01884</name>
</gene>
<dbReference type="CDD" id="cd16021">
    <property type="entry name" value="ALP_like"/>
    <property type="match status" value="1"/>
</dbReference>
<dbReference type="PANTHER" id="PTHR10974:SF1">
    <property type="entry name" value="FI08016P-RELATED"/>
    <property type="match status" value="1"/>
</dbReference>
<dbReference type="SUPFAM" id="SSF53649">
    <property type="entry name" value="Alkaline phosphatase-like"/>
    <property type="match status" value="1"/>
</dbReference>
<keyword evidence="3" id="KW-1185">Reference proteome</keyword>
<dbReference type="InParanoid" id="A0A1V9X6K9"/>
<name>A0A1V9X6K9_9ACAR</name>
<dbReference type="STRING" id="418985.A0A1V9X6K9"/>
<dbReference type="Gene3D" id="3.40.720.10">
    <property type="entry name" value="Alkaline Phosphatase, subunit A"/>
    <property type="match status" value="1"/>
</dbReference>
<feature type="transmembrane region" description="Helical" evidence="1">
    <location>
        <begin position="18"/>
        <end position="41"/>
    </location>
</feature>
<dbReference type="EMBL" id="MNPL01021762">
    <property type="protein sequence ID" value="OQR69235.1"/>
    <property type="molecule type" value="Genomic_DNA"/>
</dbReference>
<dbReference type="Pfam" id="PF02995">
    <property type="entry name" value="DUF229"/>
    <property type="match status" value="1"/>
</dbReference>
<dbReference type="OrthoDB" id="6412187at2759"/>
<keyword evidence="1" id="KW-0812">Transmembrane</keyword>
<dbReference type="GO" id="GO:0005615">
    <property type="term" value="C:extracellular space"/>
    <property type="evidence" value="ECO:0007669"/>
    <property type="project" value="TreeGrafter"/>
</dbReference>
<dbReference type="Proteomes" id="UP000192247">
    <property type="component" value="Unassembled WGS sequence"/>
</dbReference>
<dbReference type="InterPro" id="IPR004245">
    <property type="entry name" value="DUF229"/>
</dbReference>
<organism evidence="2 3">
    <name type="scientific">Tropilaelaps mercedesae</name>
    <dbReference type="NCBI Taxonomy" id="418985"/>
    <lineage>
        <taxon>Eukaryota</taxon>
        <taxon>Metazoa</taxon>
        <taxon>Ecdysozoa</taxon>
        <taxon>Arthropoda</taxon>
        <taxon>Chelicerata</taxon>
        <taxon>Arachnida</taxon>
        <taxon>Acari</taxon>
        <taxon>Parasitiformes</taxon>
        <taxon>Mesostigmata</taxon>
        <taxon>Gamasina</taxon>
        <taxon>Dermanyssoidea</taxon>
        <taxon>Laelapidae</taxon>
        <taxon>Tropilaelaps</taxon>
    </lineage>
</organism>
<sequence>MISLQDAIRCRTMRSTRLVVGLFASFTVLMILVYSSFYSGYQVNILYQSQSSLFDVPGNLINTPTCRIPDFDPMDPLVLRNYFSWPVLSCPKAPPFFIKPLVKGFYTVPHVDEQVLWRYYRLKKQNLRCTYQVAVRDERMEVPDAGFQLVNETALKFGEFVDAEYLWIECFRYSMKTKFYAQPLLLARAKGDSMFDMDKSNSSAKPYNVIVLGYDSVSRLGFHRQLQKTDRFLQDRPDTVIELLGYNKVGLNSSPSQVPLLSGHRFRPRGLYEGVKHNFVDNMTRYIWEDFSDAGYSTMFFEEQWDYGLFVWPELKGFAIPPTDYWPRPIIQMIDGSSIKVNKGSGICVGPKPAAAIYLDYILDLLRTSRKPLWLYPWFSELSHNDLTGASRADGLFANFLARMDKEDFLETTIIFFISDHGFRFGDLRHTPLGRYEDQLPFGFIMVPRAFAEKRPEAIANLRANARRLVTTYDLHATMLELAMAGRTRPPTRTEHGYSLFSELVPLTRTCADAQIDFEFCSCFGVVDQPVGTALAMQLGQAVVNEINNELERHNDTKCVRWKLGTVSQALQLKEGSRVLNVYRVSVDTIPTGKFEATIAVDPKLTPELKLLSGIDRTDWFSKHAQCAMPSAYDRLCYCK</sequence>
<evidence type="ECO:0000313" key="2">
    <source>
        <dbReference type="EMBL" id="OQR69235.1"/>
    </source>
</evidence>
<dbReference type="FunFam" id="3.40.720.10:FF:000017">
    <property type="entry name" value="Predicted protein"/>
    <property type="match status" value="1"/>
</dbReference>
<evidence type="ECO:0000256" key="1">
    <source>
        <dbReference type="SAM" id="Phobius"/>
    </source>
</evidence>
<reference evidence="2 3" key="1">
    <citation type="journal article" date="2017" name="Gigascience">
        <title>Draft genome of the honey bee ectoparasitic mite, Tropilaelaps mercedesae, is shaped by the parasitic life history.</title>
        <authorList>
            <person name="Dong X."/>
            <person name="Armstrong S.D."/>
            <person name="Xia D."/>
            <person name="Makepeace B.L."/>
            <person name="Darby A.C."/>
            <person name="Kadowaki T."/>
        </authorList>
    </citation>
    <scope>NUCLEOTIDE SEQUENCE [LARGE SCALE GENOMIC DNA]</scope>
    <source>
        <strain evidence="2">Wuxi-XJTLU</strain>
    </source>
</reference>